<dbReference type="Gene3D" id="3.90.280.10">
    <property type="entry name" value="PEBP-like"/>
    <property type="match status" value="1"/>
</dbReference>
<accession>A0A4Q9N2M3</accession>
<keyword evidence="2" id="KW-0732">Signal</keyword>
<dbReference type="OrthoDB" id="2506647at2759"/>
<reference evidence="3" key="1">
    <citation type="submission" date="2019-01" db="EMBL/GenBank/DDBJ databases">
        <title>Draft genome sequences of three monokaryotic isolates of the white-rot basidiomycete fungus Dichomitus squalens.</title>
        <authorList>
            <consortium name="DOE Joint Genome Institute"/>
            <person name="Lopez S.C."/>
            <person name="Andreopoulos B."/>
            <person name="Pangilinan J."/>
            <person name="Lipzen A."/>
            <person name="Riley R."/>
            <person name="Ahrendt S."/>
            <person name="Ng V."/>
            <person name="Barry K."/>
            <person name="Daum C."/>
            <person name="Grigoriev I.V."/>
            <person name="Hilden K.S."/>
            <person name="Makela M.R."/>
            <person name="de Vries R.P."/>
        </authorList>
    </citation>
    <scope>NUCLEOTIDE SEQUENCE [LARGE SCALE GENOMIC DNA]</scope>
    <source>
        <strain evidence="3">OM18370.1</strain>
    </source>
</reference>
<dbReference type="Proteomes" id="UP000292957">
    <property type="component" value="Unassembled WGS sequence"/>
</dbReference>
<organism evidence="3">
    <name type="scientific">Dichomitus squalens</name>
    <dbReference type="NCBI Taxonomy" id="114155"/>
    <lineage>
        <taxon>Eukaryota</taxon>
        <taxon>Fungi</taxon>
        <taxon>Dikarya</taxon>
        <taxon>Basidiomycota</taxon>
        <taxon>Agaricomycotina</taxon>
        <taxon>Agaricomycetes</taxon>
        <taxon>Polyporales</taxon>
        <taxon>Polyporaceae</taxon>
        <taxon>Dichomitus</taxon>
    </lineage>
</organism>
<proteinExistence type="predicted"/>
<dbReference type="AlphaFoldDB" id="A0A4Q9N2M3"/>
<evidence type="ECO:0000313" key="3">
    <source>
        <dbReference type="EMBL" id="TBU33191.1"/>
    </source>
</evidence>
<evidence type="ECO:0000256" key="2">
    <source>
        <dbReference type="SAM" id="SignalP"/>
    </source>
</evidence>
<protein>
    <submittedName>
        <fullName evidence="3">Phosphatidylethanolamine-binding protein</fullName>
    </submittedName>
</protein>
<feature type="chain" id="PRO_5020638610" evidence="2">
    <location>
        <begin position="21"/>
        <end position="284"/>
    </location>
</feature>
<dbReference type="InterPro" id="IPR036610">
    <property type="entry name" value="PEBP-like_sf"/>
</dbReference>
<dbReference type="InterPro" id="IPR035810">
    <property type="entry name" value="PEBP_euk"/>
</dbReference>
<name>A0A4Q9N2M3_9APHY</name>
<sequence>MFEMFAKLFFLATLAAVVAAQTNNVTIAQVAQAFSAASIVPSVIPTFNPTGLLGVVFFDNTTNVNVTVTPGQNLTREQNALRPTVSFTSNDTSLASQTFVLAMVDPDAPTPQNPTEAEIRHLLAPNITLSGSLADGALLVNNTPAISDFLRPTPPAGSDPHRYILLLFVQPANFSQVAPNFVNASTPVSNFNISLFAVEAGLGSPVAGNFFLTGPDNTSTPASGSSSASAAASTNTSPSGSAGTSAGAAASTGASNAASMMMGMEKLSVVGITIAMCIMGMLVL</sequence>
<feature type="region of interest" description="Disordered" evidence="1">
    <location>
        <begin position="221"/>
        <end position="248"/>
    </location>
</feature>
<dbReference type="Pfam" id="PF01161">
    <property type="entry name" value="PBP"/>
    <property type="match status" value="1"/>
</dbReference>
<feature type="signal peptide" evidence="2">
    <location>
        <begin position="1"/>
        <end position="20"/>
    </location>
</feature>
<dbReference type="PANTHER" id="PTHR11362:SF82">
    <property type="entry name" value="PHOSPHATIDYLETHANOLAMINE-BINDING PROTEIN 4"/>
    <property type="match status" value="1"/>
</dbReference>
<dbReference type="PANTHER" id="PTHR11362">
    <property type="entry name" value="PHOSPHATIDYLETHANOLAMINE-BINDING PROTEIN"/>
    <property type="match status" value="1"/>
</dbReference>
<evidence type="ECO:0000256" key="1">
    <source>
        <dbReference type="SAM" id="MobiDB-lite"/>
    </source>
</evidence>
<gene>
    <name evidence="3" type="ORF">BD311DRAFT_736420</name>
</gene>
<dbReference type="SUPFAM" id="SSF49777">
    <property type="entry name" value="PEBP-like"/>
    <property type="match status" value="1"/>
</dbReference>
<dbReference type="CDD" id="cd00866">
    <property type="entry name" value="PEBP_euk"/>
    <property type="match status" value="1"/>
</dbReference>
<dbReference type="EMBL" id="ML143392">
    <property type="protein sequence ID" value="TBU33191.1"/>
    <property type="molecule type" value="Genomic_DNA"/>
</dbReference>
<dbReference type="InterPro" id="IPR008914">
    <property type="entry name" value="PEBP"/>
</dbReference>